<proteinExistence type="inferred from homology"/>
<dbReference type="Proteomes" id="UP000600588">
    <property type="component" value="Unassembled WGS sequence"/>
</dbReference>
<keyword evidence="3" id="KW-0645">Protease</keyword>
<dbReference type="PANTHER" id="PTHR43690:SF34">
    <property type="entry name" value="ZINC PROTEASE PQQL-LIKE"/>
    <property type="match status" value="1"/>
</dbReference>
<dbReference type="PROSITE" id="PS00143">
    <property type="entry name" value="INSULINASE"/>
    <property type="match status" value="1"/>
</dbReference>
<dbReference type="Pfam" id="PF00675">
    <property type="entry name" value="Peptidase_M16"/>
    <property type="match status" value="1"/>
</dbReference>
<dbReference type="PANTHER" id="PTHR43690">
    <property type="entry name" value="NARDILYSIN"/>
    <property type="match status" value="1"/>
</dbReference>
<dbReference type="AlphaFoldDB" id="A0A8J6U6M2"/>
<evidence type="ECO:0000256" key="9">
    <source>
        <dbReference type="SAM" id="SignalP"/>
    </source>
</evidence>
<evidence type="ECO:0000256" key="6">
    <source>
        <dbReference type="ARBA" id="ARBA00022833"/>
    </source>
</evidence>
<sequence length="934" mass="107443">MNKYILSAICFLFSNFLIAQNGTDLTQQVPFSKEFRIGVLPNGLTYYLKHNEIPKGKASFYLYQNVGAVLESDKQNGLAHFLEHMAFNGSTHFPGNSMIDWLEKKGVKFGKDINAYTSTNKTVYNISQFPLTNKKDIDSCLLILNDWCNELALTDNEIDSERKVIQEEWRQRYNATYRLNQQLKGVKYNHSIYSKRDALGSMDVVNNFKYKELRNFYHDWYRTDLQAIGIIGDFDVDEVERKVKDLFGKIPAIKKPKERFYITIPDNEEPLYKIATDKEVKDVNFTLEIRHFYKKDNTQAQLRETIVDGFLNILLNQRLKEKIVNSKAAYKSARALYTDFEKNYKVFNLNFTSNEAQVNKALKDFYTELQRVVKYGFTQKEINDVTSLMLKKNQSRANGPLKVSSDGYGKNIRDAYLDGIAIPDNDFNYNFVKTVIPTITKEEVSRLVKKYLTKKNRVYTITAPKKENLKVPSLTQIQDIMTQVEEANLKPYVNEKPIGVSLLDSMPEGGKVVSQKLLKDFKAVEWQLSNGAKVVYKISNYKKSFIELNAVSPGGASLYDIKDIPSLQAVSLASKFGIGNLDPVTYNKVMNGNSAKSTISIENYSERIRASAAIKDMESMFQLVYMRFEKPRFDQAKFKSMMAGNYSSLKSTVQNPNKLIGDTYKTLAANGDPRYFEFNKAYLDQINFNRAKEIYAERFNHAGDFTFYLIGNAPVKTVKSMVEKYIGAISTGRKKESWKPLDDYFPKGFNEHRIEIPMEAPKATVVIKMQKPAKYNRKTIVCHKILGEILNIQFIKNIREKEGGVYTIGVNSGDSRMPKPYLNMDISFNCAPNNAEHINDIVHKELDDVIQNVEQSDLDKVVLNMKKNRPLIKRSNRYWMQTLETYYNYGENMMAPEYFDAILNEVTPKDIQNAAKLFFDNPDTLNIIFVPESK</sequence>
<organism evidence="12 13">
    <name type="scientific">Aestuariibaculum sediminum</name>
    <dbReference type="NCBI Taxonomy" id="2770637"/>
    <lineage>
        <taxon>Bacteria</taxon>
        <taxon>Pseudomonadati</taxon>
        <taxon>Bacteroidota</taxon>
        <taxon>Flavobacteriia</taxon>
        <taxon>Flavobacteriales</taxon>
        <taxon>Flavobacteriaceae</taxon>
    </lineage>
</organism>
<evidence type="ECO:0000313" key="12">
    <source>
        <dbReference type="EMBL" id="MBD0830623.1"/>
    </source>
</evidence>
<evidence type="ECO:0000256" key="4">
    <source>
        <dbReference type="ARBA" id="ARBA00022723"/>
    </source>
</evidence>
<evidence type="ECO:0000259" key="11">
    <source>
        <dbReference type="Pfam" id="PF05193"/>
    </source>
</evidence>
<dbReference type="InterPro" id="IPR011765">
    <property type="entry name" value="Pept_M16_N"/>
</dbReference>
<dbReference type="Gene3D" id="3.30.830.10">
    <property type="entry name" value="Metalloenzyme, LuxS/M16 peptidase-like"/>
    <property type="match status" value="4"/>
</dbReference>
<dbReference type="Pfam" id="PF05193">
    <property type="entry name" value="Peptidase_M16_C"/>
    <property type="match status" value="2"/>
</dbReference>
<feature type="domain" description="Peptidase M16 N-terminal" evidence="10">
    <location>
        <begin position="54"/>
        <end position="177"/>
    </location>
</feature>
<keyword evidence="7" id="KW-0482">Metalloprotease</keyword>
<reference evidence="12 13" key="1">
    <citation type="submission" date="2020-09" db="EMBL/GenBank/DDBJ databases">
        <title>TT11 complete genome.</title>
        <authorList>
            <person name="Wu Z."/>
        </authorList>
    </citation>
    <scope>NUCLEOTIDE SEQUENCE [LARGE SCALE GENOMIC DNA]</scope>
    <source>
        <strain evidence="12 13">TT11</strain>
    </source>
</reference>
<dbReference type="InterPro" id="IPR001431">
    <property type="entry name" value="Pept_M16_Zn_BS"/>
</dbReference>
<name>A0A8J6U6M2_9FLAO</name>
<dbReference type="InterPro" id="IPR011249">
    <property type="entry name" value="Metalloenz_LuxS/M16"/>
</dbReference>
<dbReference type="RefSeq" id="WP_188228433.1">
    <property type="nucleotide sequence ID" value="NZ_JACVXB010000001.1"/>
</dbReference>
<dbReference type="InterPro" id="IPR007863">
    <property type="entry name" value="Peptidase_M16_C"/>
</dbReference>
<evidence type="ECO:0000313" key="13">
    <source>
        <dbReference type="Proteomes" id="UP000600588"/>
    </source>
</evidence>
<dbReference type="InterPro" id="IPR050626">
    <property type="entry name" value="Peptidase_M16"/>
</dbReference>
<protein>
    <submittedName>
        <fullName evidence="12">Insulinase family protein</fullName>
    </submittedName>
</protein>
<comment type="similarity">
    <text evidence="2 8">Belongs to the peptidase M16 family.</text>
</comment>
<evidence type="ECO:0000256" key="7">
    <source>
        <dbReference type="ARBA" id="ARBA00023049"/>
    </source>
</evidence>
<keyword evidence="4" id="KW-0479">Metal-binding</keyword>
<keyword evidence="9" id="KW-0732">Signal</keyword>
<evidence type="ECO:0000256" key="3">
    <source>
        <dbReference type="ARBA" id="ARBA00022670"/>
    </source>
</evidence>
<keyword evidence="5" id="KW-0378">Hydrolase</keyword>
<evidence type="ECO:0000256" key="1">
    <source>
        <dbReference type="ARBA" id="ARBA00001947"/>
    </source>
</evidence>
<comment type="caution">
    <text evidence="12">The sequence shown here is derived from an EMBL/GenBank/DDBJ whole genome shotgun (WGS) entry which is preliminary data.</text>
</comment>
<feature type="domain" description="Peptidase M16 C-terminal" evidence="11">
    <location>
        <begin position="208"/>
        <end position="384"/>
    </location>
</feature>
<accession>A0A8J6U6M2</accession>
<dbReference type="GO" id="GO:0004222">
    <property type="term" value="F:metalloendopeptidase activity"/>
    <property type="evidence" value="ECO:0007669"/>
    <property type="project" value="InterPro"/>
</dbReference>
<dbReference type="GO" id="GO:0046872">
    <property type="term" value="F:metal ion binding"/>
    <property type="evidence" value="ECO:0007669"/>
    <property type="project" value="UniProtKB-KW"/>
</dbReference>
<evidence type="ECO:0000256" key="2">
    <source>
        <dbReference type="ARBA" id="ARBA00007261"/>
    </source>
</evidence>
<feature type="domain" description="Peptidase M16 C-terminal" evidence="11">
    <location>
        <begin position="695"/>
        <end position="862"/>
    </location>
</feature>
<evidence type="ECO:0000256" key="8">
    <source>
        <dbReference type="RuleBase" id="RU004447"/>
    </source>
</evidence>
<evidence type="ECO:0000256" key="5">
    <source>
        <dbReference type="ARBA" id="ARBA00022801"/>
    </source>
</evidence>
<gene>
    <name evidence="12" type="ORF">ICJ83_00620</name>
</gene>
<dbReference type="SUPFAM" id="SSF63411">
    <property type="entry name" value="LuxS/MPP-like metallohydrolase"/>
    <property type="match status" value="4"/>
</dbReference>
<comment type="cofactor">
    <cofactor evidence="1">
        <name>Zn(2+)</name>
        <dbReference type="ChEBI" id="CHEBI:29105"/>
    </cofactor>
</comment>
<feature type="chain" id="PRO_5035206678" evidence="9">
    <location>
        <begin position="20"/>
        <end position="934"/>
    </location>
</feature>
<keyword evidence="6" id="KW-0862">Zinc</keyword>
<dbReference type="GO" id="GO:0006508">
    <property type="term" value="P:proteolysis"/>
    <property type="evidence" value="ECO:0007669"/>
    <property type="project" value="UniProtKB-KW"/>
</dbReference>
<evidence type="ECO:0000259" key="10">
    <source>
        <dbReference type="Pfam" id="PF00675"/>
    </source>
</evidence>
<feature type="signal peptide" evidence="9">
    <location>
        <begin position="1"/>
        <end position="19"/>
    </location>
</feature>
<dbReference type="EMBL" id="JACVXB010000001">
    <property type="protein sequence ID" value="MBD0830623.1"/>
    <property type="molecule type" value="Genomic_DNA"/>
</dbReference>
<keyword evidence="13" id="KW-1185">Reference proteome</keyword>